<dbReference type="InterPro" id="IPR016186">
    <property type="entry name" value="C-type_lectin-like/link_sf"/>
</dbReference>
<keyword evidence="1" id="KW-0732">Signal</keyword>
<sequence length="717" mass="79898">MHRLVVCVLLSFPAIHGDVVSVAFHRPCGQGAGVVTQTAYTNVVTRSRLECARMCAVNRSCTAFTVCETSLYYDCGLMDVLSPDLDCNDPAVTRQNCSLQVKYATDLVQPAEYNLASETYLSASCPAGAYQLPYYHVCYWAQATPQNASDLQHITSCQDEGGQLAIVPSESVMVSLESLMNADSGFNRGSSDLGYWLDIDDRETENTFVTQLGPAPWIRWRPGQPNDAGDPLGDQDCVVLFPYDSYLLQDKYCTMENKPLCYHHQTGDGFRHVYTHNLNSEFGNVTSLGQAIQKGADIRVLIHSFDTNVDLVVNVDYVENLNLIYALSVHNMEITGVSTRVILTASTTGELKVTRWVSGTASSTTRKAWMSWYATDKQSVSVFESTTPSESMLTSAIMNGSDIRVQTVLDSYSLHDVYFGRNVTGQFAWKPSQFDTTWTCKLLNKVNMFDINWNTGSNMTLSDPTDFKLLAGDPWQLVFSNDESGLRLYGWVTDLITYIQSGHRVKVIYDGRSAKVDTVYIQSATVSVMLALGLDLDDVDASTSSWTRTITLVSTSGTVRTYGFSPDSATVLWNSSSTVTVQWYVDKAVWTEVHRSLIDITDNFIGNANINDVFYAGQPFRIRVELPAVSYSMTSLADSVSYDTANEIFTAKWSRHFSVIYNEIDGNFELNEPVEYNYFEVTSTGTMTTSTLVNGQYSVQSFSSIVNVWWFSQPYLF</sequence>
<dbReference type="Proteomes" id="UP000242188">
    <property type="component" value="Unassembled WGS sequence"/>
</dbReference>
<proteinExistence type="predicted"/>
<comment type="caution">
    <text evidence="3">The sequence shown here is derived from an EMBL/GenBank/DDBJ whole genome shotgun (WGS) entry which is preliminary data.</text>
</comment>
<dbReference type="SMART" id="SM00034">
    <property type="entry name" value="CLECT"/>
    <property type="match status" value="1"/>
</dbReference>
<organism evidence="3 4">
    <name type="scientific">Mizuhopecten yessoensis</name>
    <name type="common">Japanese scallop</name>
    <name type="synonym">Patinopecten yessoensis</name>
    <dbReference type="NCBI Taxonomy" id="6573"/>
    <lineage>
        <taxon>Eukaryota</taxon>
        <taxon>Metazoa</taxon>
        <taxon>Spiralia</taxon>
        <taxon>Lophotrochozoa</taxon>
        <taxon>Mollusca</taxon>
        <taxon>Bivalvia</taxon>
        <taxon>Autobranchia</taxon>
        <taxon>Pteriomorphia</taxon>
        <taxon>Pectinida</taxon>
        <taxon>Pectinoidea</taxon>
        <taxon>Pectinidae</taxon>
        <taxon>Mizuhopecten</taxon>
    </lineage>
</organism>
<evidence type="ECO:0000313" key="4">
    <source>
        <dbReference type="Proteomes" id="UP000242188"/>
    </source>
</evidence>
<dbReference type="PROSITE" id="PS50041">
    <property type="entry name" value="C_TYPE_LECTIN_2"/>
    <property type="match status" value="1"/>
</dbReference>
<evidence type="ECO:0000256" key="1">
    <source>
        <dbReference type="SAM" id="SignalP"/>
    </source>
</evidence>
<gene>
    <name evidence="3" type="ORF">KP79_PYT07717</name>
</gene>
<evidence type="ECO:0000313" key="3">
    <source>
        <dbReference type="EMBL" id="OWF47485.1"/>
    </source>
</evidence>
<feature type="domain" description="C-type lectin" evidence="2">
    <location>
        <begin position="134"/>
        <end position="262"/>
    </location>
</feature>
<feature type="chain" id="PRO_5012623052" description="C-type lectin domain-containing protein" evidence="1">
    <location>
        <begin position="18"/>
        <end position="717"/>
    </location>
</feature>
<dbReference type="Gene3D" id="3.10.100.10">
    <property type="entry name" value="Mannose-Binding Protein A, subunit A"/>
    <property type="match status" value="1"/>
</dbReference>
<accession>A0A210QFH0</accession>
<dbReference type="SUPFAM" id="SSF56436">
    <property type="entry name" value="C-type lectin-like"/>
    <property type="match status" value="1"/>
</dbReference>
<evidence type="ECO:0000259" key="2">
    <source>
        <dbReference type="PROSITE" id="PS50041"/>
    </source>
</evidence>
<reference evidence="3 4" key="1">
    <citation type="journal article" date="2017" name="Nat. Ecol. Evol.">
        <title>Scallop genome provides insights into evolution of bilaterian karyotype and development.</title>
        <authorList>
            <person name="Wang S."/>
            <person name="Zhang J."/>
            <person name="Jiao W."/>
            <person name="Li J."/>
            <person name="Xun X."/>
            <person name="Sun Y."/>
            <person name="Guo X."/>
            <person name="Huan P."/>
            <person name="Dong B."/>
            <person name="Zhang L."/>
            <person name="Hu X."/>
            <person name="Sun X."/>
            <person name="Wang J."/>
            <person name="Zhao C."/>
            <person name="Wang Y."/>
            <person name="Wang D."/>
            <person name="Huang X."/>
            <person name="Wang R."/>
            <person name="Lv J."/>
            <person name="Li Y."/>
            <person name="Zhang Z."/>
            <person name="Liu B."/>
            <person name="Lu W."/>
            <person name="Hui Y."/>
            <person name="Liang J."/>
            <person name="Zhou Z."/>
            <person name="Hou R."/>
            <person name="Li X."/>
            <person name="Liu Y."/>
            <person name="Li H."/>
            <person name="Ning X."/>
            <person name="Lin Y."/>
            <person name="Zhao L."/>
            <person name="Xing Q."/>
            <person name="Dou J."/>
            <person name="Li Y."/>
            <person name="Mao J."/>
            <person name="Guo H."/>
            <person name="Dou H."/>
            <person name="Li T."/>
            <person name="Mu C."/>
            <person name="Jiang W."/>
            <person name="Fu Q."/>
            <person name="Fu X."/>
            <person name="Miao Y."/>
            <person name="Liu J."/>
            <person name="Yu Q."/>
            <person name="Li R."/>
            <person name="Liao H."/>
            <person name="Li X."/>
            <person name="Kong Y."/>
            <person name="Jiang Z."/>
            <person name="Chourrout D."/>
            <person name="Li R."/>
            <person name="Bao Z."/>
        </authorList>
    </citation>
    <scope>NUCLEOTIDE SEQUENCE [LARGE SCALE GENOMIC DNA]</scope>
    <source>
        <strain evidence="3 4">PY_sf001</strain>
    </source>
</reference>
<feature type="signal peptide" evidence="1">
    <location>
        <begin position="1"/>
        <end position="17"/>
    </location>
</feature>
<protein>
    <recommendedName>
        <fullName evidence="2">C-type lectin domain-containing protein</fullName>
    </recommendedName>
</protein>
<dbReference type="CDD" id="cd00037">
    <property type="entry name" value="CLECT"/>
    <property type="match status" value="1"/>
</dbReference>
<dbReference type="InterPro" id="IPR001304">
    <property type="entry name" value="C-type_lectin-like"/>
</dbReference>
<dbReference type="EMBL" id="NEDP02003883">
    <property type="protein sequence ID" value="OWF47485.1"/>
    <property type="molecule type" value="Genomic_DNA"/>
</dbReference>
<dbReference type="AlphaFoldDB" id="A0A210QFH0"/>
<dbReference type="InterPro" id="IPR016187">
    <property type="entry name" value="CTDL_fold"/>
</dbReference>
<dbReference type="OrthoDB" id="6430060at2759"/>
<name>A0A210QFH0_MIZYE</name>
<keyword evidence="4" id="KW-1185">Reference proteome</keyword>